<keyword evidence="1 4" id="KW-0963">Cytoplasm</keyword>
<feature type="binding site" evidence="4">
    <location>
        <position position="71"/>
    </location>
    <ligand>
        <name>substrate</name>
    </ligand>
</feature>
<dbReference type="HAMAP" id="MF_01632">
    <property type="entry name" value="UbiC"/>
    <property type="match status" value="1"/>
</dbReference>
<dbReference type="EMBL" id="LKAJ01000005">
    <property type="protein sequence ID" value="KRG21355.1"/>
    <property type="molecule type" value="Genomic_DNA"/>
</dbReference>
<dbReference type="GO" id="GO:0042866">
    <property type="term" value="P:pyruvate biosynthetic process"/>
    <property type="evidence" value="ECO:0007669"/>
    <property type="project" value="UniProtKB-UniRule"/>
</dbReference>
<dbReference type="EMBL" id="LKAJ02000001">
    <property type="protein sequence ID" value="MCS5710923.1"/>
    <property type="molecule type" value="Genomic_DNA"/>
</dbReference>
<comment type="function">
    <text evidence="4">Removes the pyruvyl group from chorismate, with concomitant aromatization of the ring, to provide 4-hydroxybenzoate (4HB) for the ubiquinone pathway.</text>
</comment>
<keyword evidence="4 5" id="KW-0670">Pyruvate</keyword>
<protein>
    <recommendedName>
        <fullName evidence="4">Probable chorismate pyruvate-lyase</fullName>
        <shortName evidence="4">CL</shortName>
        <shortName evidence="4">CPL</shortName>
        <ecNumber evidence="4">4.1.3.40</ecNumber>
    </recommendedName>
</protein>
<evidence type="ECO:0000256" key="4">
    <source>
        <dbReference type="HAMAP-Rule" id="MF_01632"/>
    </source>
</evidence>
<dbReference type="InterPro" id="IPR028978">
    <property type="entry name" value="Chorismate_lyase_/UTRA_dom_sf"/>
</dbReference>
<reference evidence="6" key="2">
    <citation type="journal article" date="2016" name="Genome Announc.">
        <title>Draft Genome Sequences of Two Novel Amoeba-Resistant Intranuclear Bacteria, 'Candidatus Berkiella cookevillensis' and 'Candidatus Berkiella aquae'.</title>
        <authorList>
            <person name="Mehari Y.T."/>
            <person name="Arivett B.A."/>
            <person name="Farone A.L."/>
            <person name="Gunderson J.H."/>
            <person name="Farone M.B."/>
        </authorList>
    </citation>
    <scope>NUCLEOTIDE SEQUENCE</scope>
    <source>
        <strain evidence="6">HT99</strain>
    </source>
</reference>
<dbReference type="SUPFAM" id="SSF64288">
    <property type="entry name" value="Chorismate lyase-like"/>
    <property type="match status" value="1"/>
</dbReference>
<keyword evidence="3 4" id="KW-0456">Lyase</keyword>
<dbReference type="GO" id="GO:0005829">
    <property type="term" value="C:cytosol"/>
    <property type="evidence" value="ECO:0007669"/>
    <property type="project" value="TreeGrafter"/>
</dbReference>
<feature type="binding site" evidence="4">
    <location>
        <position position="109"/>
    </location>
    <ligand>
        <name>substrate</name>
    </ligand>
</feature>
<dbReference type="GO" id="GO:0008813">
    <property type="term" value="F:chorismate lyase activity"/>
    <property type="evidence" value="ECO:0007669"/>
    <property type="project" value="UniProtKB-UniRule"/>
</dbReference>
<keyword evidence="7" id="KW-1185">Reference proteome</keyword>
<dbReference type="PANTHER" id="PTHR38683">
    <property type="entry name" value="CHORISMATE PYRUVATE-LYASE"/>
    <property type="match status" value="1"/>
</dbReference>
<evidence type="ECO:0000256" key="2">
    <source>
        <dbReference type="ARBA" id="ARBA00022688"/>
    </source>
</evidence>
<dbReference type="EC" id="4.1.3.40" evidence="4"/>
<comment type="caution">
    <text evidence="4">Lacks conserved residue(s) required for the propagation of feature annotation.</text>
</comment>
<dbReference type="UniPathway" id="UPA00232"/>
<comment type="catalytic activity">
    <reaction evidence="4">
        <text>chorismate = 4-hydroxybenzoate + pyruvate</text>
        <dbReference type="Rhea" id="RHEA:16505"/>
        <dbReference type="ChEBI" id="CHEBI:15361"/>
        <dbReference type="ChEBI" id="CHEBI:17879"/>
        <dbReference type="ChEBI" id="CHEBI:29748"/>
        <dbReference type="EC" id="4.1.3.40"/>
    </reaction>
</comment>
<evidence type="ECO:0000313" key="7">
    <source>
        <dbReference type="Proteomes" id="UP000051497"/>
    </source>
</evidence>
<reference evidence="6" key="3">
    <citation type="submission" date="2021-06" db="EMBL/GenBank/DDBJ databases">
        <title>Genomic Description and Analysis of Intracellular Bacteria, Candidatus Berkiella cookevillensis and Candidatus Berkiella aquae.</title>
        <authorList>
            <person name="Kidane D.T."/>
            <person name="Mehari Y.T."/>
            <person name="Rice F.C."/>
            <person name="Arivett B.A."/>
            <person name="Farone A.L."/>
            <person name="Berk S.G."/>
            <person name="Farone M.B."/>
        </authorList>
    </citation>
    <scope>NUCLEOTIDE SEQUENCE</scope>
    <source>
        <strain evidence="6">HT99</strain>
    </source>
</reference>
<proteinExistence type="inferred from homology"/>
<keyword evidence="2 4" id="KW-0831">Ubiquinone biosynthesis</keyword>
<dbReference type="Pfam" id="PF04345">
    <property type="entry name" value="Chor_lyase"/>
    <property type="match status" value="1"/>
</dbReference>
<gene>
    <name evidence="4 5" type="primary">ubiC</name>
    <name evidence="6" type="ORF">HT99x_005735</name>
    <name evidence="5" type="ORF">HT99x_01531</name>
</gene>
<comment type="pathway">
    <text evidence="4">Cofactor biosynthesis; ubiquinone biosynthesis.</text>
</comment>
<dbReference type="AlphaFoldDB" id="A0A0Q9YKT8"/>
<dbReference type="GO" id="GO:0006744">
    <property type="term" value="P:ubiquinone biosynthetic process"/>
    <property type="evidence" value="ECO:0007669"/>
    <property type="project" value="UniProtKB-UniRule"/>
</dbReference>
<dbReference type="Gene3D" id="3.40.1410.10">
    <property type="entry name" value="Chorismate lyase-like"/>
    <property type="match status" value="1"/>
</dbReference>
<evidence type="ECO:0000313" key="6">
    <source>
        <dbReference type="EMBL" id="MCS5710923.1"/>
    </source>
</evidence>
<dbReference type="OrthoDB" id="9789493at2"/>
<accession>A0A0Q9YKT8</accession>
<evidence type="ECO:0000313" key="5">
    <source>
        <dbReference type="EMBL" id="KRG21355.1"/>
    </source>
</evidence>
<dbReference type="InterPro" id="IPR007440">
    <property type="entry name" value="Chorismate--pyruvate_lyase"/>
</dbReference>
<feature type="binding site" evidence="4">
    <location>
        <position position="169"/>
    </location>
    <ligand>
        <name>substrate</name>
    </ligand>
</feature>
<dbReference type="PANTHER" id="PTHR38683:SF1">
    <property type="entry name" value="CHORISMATE PYRUVATE-LYASE"/>
    <property type="match status" value="1"/>
</dbReference>
<sequence length="180" mass="20604">MKSIQWESSVAALQTQPSPSIENWLTQPYILSHALKRHCQHLGVQVLAQQFAAVDATEQTLSEQGALPFVRQVFLCGDDVPWTYGRVVIAPSTYQSYFTQFASLGSKPLGETLLYNNPDTTRSRFEYALITQDTPLYREIQAYLSLTEPMLWGRRSYFYLKQFPLLVTEVFLPMLPSFKP</sequence>
<dbReference type="Proteomes" id="UP000051497">
    <property type="component" value="Unassembled WGS sequence"/>
</dbReference>
<comment type="caution">
    <text evidence="5">The sequence shown here is derived from an EMBL/GenBank/DDBJ whole genome shotgun (WGS) entry which is preliminary data.</text>
</comment>
<name>A0A0Q9YKT8_9GAMM</name>
<dbReference type="RefSeq" id="WP_075066159.1">
    <property type="nucleotide sequence ID" value="NZ_LKAJ02000001.1"/>
</dbReference>
<comment type="similarity">
    <text evidence="4">Belongs to the UbiC family.</text>
</comment>
<dbReference type="STRING" id="295108.HT99x_01531"/>
<evidence type="ECO:0000256" key="3">
    <source>
        <dbReference type="ARBA" id="ARBA00023239"/>
    </source>
</evidence>
<evidence type="ECO:0000256" key="1">
    <source>
        <dbReference type="ARBA" id="ARBA00022490"/>
    </source>
</evidence>
<organism evidence="5">
    <name type="scientific">Candidatus Berkiella aquae</name>
    <dbReference type="NCBI Taxonomy" id="295108"/>
    <lineage>
        <taxon>Bacteria</taxon>
        <taxon>Pseudomonadati</taxon>
        <taxon>Pseudomonadota</taxon>
        <taxon>Gammaproteobacteria</taxon>
        <taxon>Candidatus Berkiellales</taxon>
        <taxon>Candidatus Berkiellaceae</taxon>
        <taxon>Candidatus Berkiella</taxon>
    </lineage>
</organism>
<reference evidence="5" key="1">
    <citation type="submission" date="2015-09" db="EMBL/GenBank/DDBJ databases">
        <title>Draft Genome Sequences of Two Novel Amoeba-resistant Intranuclear Bacteria, Candidatus Berkiella cookevillensis and Candidatus Berkiella aquae.</title>
        <authorList>
            <person name="Mehari Y.T."/>
            <person name="Arivett B.A."/>
            <person name="Farone A.L."/>
            <person name="Gunderson J.H."/>
            <person name="Farone M.B."/>
        </authorList>
    </citation>
    <scope>NUCLEOTIDE SEQUENCE [LARGE SCALE GENOMIC DNA]</scope>
    <source>
        <strain evidence="5">HT99</strain>
    </source>
</reference>
<comment type="subcellular location">
    <subcellularLocation>
        <location evidence="4">Cytoplasm</location>
    </subcellularLocation>
</comment>